<dbReference type="EMBL" id="JASNQZ010000003">
    <property type="protein sequence ID" value="KAL0958591.1"/>
    <property type="molecule type" value="Genomic_DNA"/>
</dbReference>
<comment type="caution">
    <text evidence="3">The sequence shown here is derived from an EMBL/GenBank/DDBJ whole genome shotgun (WGS) entry which is preliminary data.</text>
</comment>
<feature type="compositionally biased region" description="Pro residues" evidence="1">
    <location>
        <begin position="11"/>
        <end position="21"/>
    </location>
</feature>
<dbReference type="InterPro" id="IPR046522">
    <property type="entry name" value="DUF6699"/>
</dbReference>
<evidence type="ECO:0000259" key="2">
    <source>
        <dbReference type="Pfam" id="PF20415"/>
    </source>
</evidence>
<reference evidence="4" key="1">
    <citation type="submission" date="2024-06" db="EMBL/GenBank/DDBJ databases">
        <title>Multi-omics analyses provide insights into the biosynthesis of the anticancer antibiotic pleurotin in Hohenbuehelia grisea.</title>
        <authorList>
            <person name="Weaver J.A."/>
            <person name="Alberti F."/>
        </authorList>
    </citation>
    <scope>NUCLEOTIDE SEQUENCE [LARGE SCALE GENOMIC DNA]</scope>
    <source>
        <strain evidence="4">T-177</strain>
    </source>
</reference>
<feature type="domain" description="DUF6699" evidence="2">
    <location>
        <begin position="250"/>
        <end position="373"/>
    </location>
</feature>
<evidence type="ECO:0000256" key="1">
    <source>
        <dbReference type="SAM" id="MobiDB-lite"/>
    </source>
</evidence>
<gene>
    <name evidence="3" type="ORF">HGRIS_013932</name>
</gene>
<dbReference type="Proteomes" id="UP001556367">
    <property type="component" value="Unassembled WGS sequence"/>
</dbReference>
<keyword evidence="4" id="KW-1185">Reference proteome</keyword>
<sequence length="386" mass="41679">MAGWGDHLPPLVDPPFIPPPSGAMHEGGSGGMHGAFPGFQGGGSAWGAPRDLPPAWATAQLDHDHHAAFPGGWPSSPGPSAALGLSFGGFPASPMTPHWGLSAGGGGGDPIGQSFFSTPNLLESPHSASPWHPAAASPMWGGATFSRSHSYGGHQSPYMPRRRNSFGGGTWQNAYGHSDDAYHSKNLARRPRDWRPDYTPRGGLFSAMLGTIGRDRSDVKEYRDHVKRDIHHSLVNSKSHPRLYVHLPDPASVAFPEQGRQANELDLMQLACTPSAPGLRIMHESLPWYLDIVATHPNGVTIGDLLHQICASLMQPISARHYWNESLSDGDRANIAAVFNARCQNDMEQIKMGIRKVDFMGSDCILKGFVRRSGGVWEMITTAPSR</sequence>
<dbReference type="Pfam" id="PF20415">
    <property type="entry name" value="DUF6699"/>
    <property type="match status" value="1"/>
</dbReference>
<protein>
    <recommendedName>
        <fullName evidence="2">DUF6699 domain-containing protein</fullName>
    </recommendedName>
</protein>
<evidence type="ECO:0000313" key="4">
    <source>
        <dbReference type="Proteomes" id="UP001556367"/>
    </source>
</evidence>
<feature type="region of interest" description="Disordered" evidence="1">
    <location>
        <begin position="1"/>
        <end position="33"/>
    </location>
</feature>
<accession>A0ABR3JS35</accession>
<evidence type="ECO:0000313" key="3">
    <source>
        <dbReference type="EMBL" id="KAL0958591.1"/>
    </source>
</evidence>
<organism evidence="3 4">
    <name type="scientific">Hohenbuehelia grisea</name>
    <dbReference type="NCBI Taxonomy" id="104357"/>
    <lineage>
        <taxon>Eukaryota</taxon>
        <taxon>Fungi</taxon>
        <taxon>Dikarya</taxon>
        <taxon>Basidiomycota</taxon>
        <taxon>Agaricomycotina</taxon>
        <taxon>Agaricomycetes</taxon>
        <taxon>Agaricomycetidae</taxon>
        <taxon>Agaricales</taxon>
        <taxon>Pleurotineae</taxon>
        <taxon>Pleurotaceae</taxon>
        <taxon>Hohenbuehelia</taxon>
    </lineage>
</organism>
<name>A0ABR3JS35_9AGAR</name>
<proteinExistence type="predicted"/>